<dbReference type="AlphaFoldDB" id="A0A6P7K229"/>
<feature type="compositionally biased region" description="Polar residues" evidence="1">
    <location>
        <begin position="11"/>
        <end position="20"/>
    </location>
</feature>
<gene>
    <name evidence="3" type="primary">mplkip</name>
</gene>
<feature type="region of interest" description="Disordered" evidence="1">
    <location>
        <begin position="1"/>
        <end position="152"/>
    </location>
</feature>
<proteinExistence type="predicted"/>
<organism evidence="2 3">
    <name type="scientific">Parambassis ranga</name>
    <name type="common">Indian glassy fish</name>
    <dbReference type="NCBI Taxonomy" id="210632"/>
    <lineage>
        <taxon>Eukaryota</taxon>
        <taxon>Metazoa</taxon>
        <taxon>Chordata</taxon>
        <taxon>Craniata</taxon>
        <taxon>Vertebrata</taxon>
        <taxon>Euteleostomi</taxon>
        <taxon>Actinopterygii</taxon>
        <taxon>Neopterygii</taxon>
        <taxon>Teleostei</taxon>
        <taxon>Neoteleostei</taxon>
        <taxon>Acanthomorphata</taxon>
        <taxon>Ovalentaria</taxon>
        <taxon>Ambassidae</taxon>
        <taxon>Parambassis</taxon>
    </lineage>
</organism>
<dbReference type="GeneID" id="114449640"/>
<dbReference type="CTD" id="136647"/>
<dbReference type="Pfam" id="PF15502">
    <property type="entry name" value="MPLKIP"/>
    <property type="match status" value="1"/>
</dbReference>
<name>A0A6P7K229_9TELE</name>
<feature type="compositionally biased region" description="Basic residues" evidence="1">
    <location>
        <begin position="1"/>
        <end position="10"/>
    </location>
</feature>
<evidence type="ECO:0000313" key="3">
    <source>
        <dbReference type="RefSeq" id="XP_028283254.1"/>
    </source>
</evidence>
<dbReference type="Proteomes" id="UP000515145">
    <property type="component" value="Chromosome 17"/>
</dbReference>
<dbReference type="InterPro" id="IPR028265">
    <property type="entry name" value="TTDN1/SICKLE"/>
</dbReference>
<accession>A0A6P7K229</accession>
<evidence type="ECO:0000256" key="1">
    <source>
        <dbReference type="SAM" id="MobiDB-lite"/>
    </source>
</evidence>
<keyword evidence="2" id="KW-1185">Reference proteome</keyword>
<dbReference type="OrthoDB" id="6086265at2759"/>
<dbReference type="FunCoup" id="A0A6P7K229">
    <property type="interactions" value="835"/>
</dbReference>
<protein>
    <submittedName>
        <fullName evidence="3">M-phase-specific PLK1-interacting protein</fullName>
    </submittedName>
</protein>
<reference evidence="3" key="1">
    <citation type="submission" date="2025-08" db="UniProtKB">
        <authorList>
            <consortium name="RefSeq"/>
        </authorList>
    </citation>
    <scope>IDENTIFICATION</scope>
</reference>
<dbReference type="RefSeq" id="XP_028283254.1">
    <property type="nucleotide sequence ID" value="XM_028427453.1"/>
</dbReference>
<dbReference type="InParanoid" id="A0A6P7K229"/>
<evidence type="ECO:0000313" key="2">
    <source>
        <dbReference type="Proteomes" id="UP000515145"/>
    </source>
</evidence>
<sequence length="152" mass="16573">MYRPPPRHQRSPGSPSQTGRFPSPGSGWGFHGDRSPYRGSAHRGSSPWGCPPCSPRSPAFSPGSKRGYRDGSPAEFSSGSRGSAGYMQRGNSGFRRPHFSPRSASSFQPRPSDASVEKFFSPSMMEDPWKTLQPKTAAEAAARRWSPQQSSQ</sequence>